<keyword evidence="3" id="KW-0547">Nucleotide-binding</keyword>
<dbReference type="GO" id="GO:0005524">
    <property type="term" value="F:ATP binding"/>
    <property type="evidence" value="ECO:0007669"/>
    <property type="project" value="UniProtKB-KW"/>
</dbReference>
<evidence type="ECO:0000256" key="1">
    <source>
        <dbReference type="ARBA" id="ARBA00005715"/>
    </source>
</evidence>
<dbReference type="InterPro" id="IPR031475">
    <property type="entry name" value="NBD_C"/>
</dbReference>
<evidence type="ECO:0000256" key="4">
    <source>
        <dbReference type="ARBA" id="ARBA00022777"/>
    </source>
</evidence>
<evidence type="ECO:0000256" key="6">
    <source>
        <dbReference type="ARBA" id="ARBA00023277"/>
    </source>
</evidence>
<dbReference type="InterPro" id="IPR042213">
    <property type="entry name" value="NBD_C_sf"/>
</dbReference>
<keyword evidence="2" id="KW-0808">Transferase</keyword>
<evidence type="ECO:0000256" key="5">
    <source>
        <dbReference type="ARBA" id="ARBA00022840"/>
    </source>
</evidence>
<dbReference type="Proteomes" id="UP000238083">
    <property type="component" value="Unassembled WGS sequence"/>
</dbReference>
<evidence type="ECO:0000259" key="7">
    <source>
        <dbReference type="PROSITE" id="PS50983"/>
    </source>
</evidence>
<dbReference type="EMBL" id="PVZF01000017">
    <property type="protein sequence ID" value="PRY10238.1"/>
    <property type="molecule type" value="Genomic_DNA"/>
</dbReference>
<evidence type="ECO:0000313" key="8">
    <source>
        <dbReference type="EMBL" id="PRY10238.1"/>
    </source>
</evidence>
<evidence type="ECO:0000256" key="2">
    <source>
        <dbReference type="ARBA" id="ARBA00022679"/>
    </source>
</evidence>
<reference evidence="8 9" key="1">
    <citation type="submission" date="2018-03" db="EMBL/GenBank/DDBJ databases">
        <title>Genomic Encyclopedia of Archaeal and Bacterial Type Strains, Phase II (KMG-II): from individual species to whole genera.</title>
        <authorList>
            <person name="Goeker M."/>
        </authorList>
    </citation>
    <scope>NUCLEOTIDE SEQUENCE [LARGE SCALE GENOMIC DNA]</scope>
    <source>
        <strain evidence="8 9">DSM 19711</strain>
    </source>
</reference>
<dbReference type="Gene3D" id="3.40.50.10840">
    <property type="entry name" value="Putative sugar-binding, N-terminal domain"/>
    <property type="match status" value="1"/>
</dbReference>
<name>A0A2T0QX98_9ACTN</name>
<keyword evidence="6" id="KW-0119">Carbohydrate metabolism</keyword>
<protein>
    <submittedName>
        <fullName evidence="8">4-hydroxythreonine-4-phosphate dehydrogenase</fullName>
    </submittedName>
</protein>
<dbReference type="InterPro" id="IPR037051">
    <property type="entry name" value="4-carb_acid_sugar_kinase_N_sf"/>
</dbReference>
<dbReference type="GO" id="GO:0016301">
    <property type="term" value="F:kinase activity"/>
    <property type="evidence" value="ECO:0007669"/>
    <property type="project" value="UniProtKB-KW"/>
</dbReference>
<evidence type="ECO:0000313" key="9">
    <source>
        <dbReference type="Proteomes" id="UP000238083"/>
    </source>
</evidence>
<dbReference type="Pfam" id="PF17042">
    <property type="entry name" value="NBD_C"/>
    <property type="match status" value="1"/>
</dbReference>
<dbReference type="SUPFAM" id="SSF142764">
    <property type="entry name" value="YgbK-like"/>
    <property type="match status" value="1"/>
</dbReference>
<dbReference type="AlphaFoldDB" id="A0A2T0QX98"/>
<keyword evidence="5" id="KW-0067">ATP-binding</keyword>
<comment type="similarity">
    <text evidence="1">Belongs to the four-carbon acid sugar kinase family.</text>
</comment>
<accession>A0A2T0QX98</accession>
<dbReference type="InterPro" id="IPR010737">
    <property type="entry name" value="4-carb_acid_sugar_kinase_N"/>
</dbReference>
<keyword evidence="4" id="KW-0418">Kinase</keyword>
<comment type="caution">
    <text evidence="8">The sequence shown here is derived from an EMBL/GenBank/DDBJ whole genome shotgun (WGS) entry which is preliminary data.</text>
</comment>
<sequence>MTELLVLADDLSGAAESAAALRVRGSRRHGPVHVALWPAPAPPGDAVVDLHSRHLPAADVGHRLTEVLHRHQGRTVVTKVDSLLRGNLVPGVRAARKTVLLAPALPVAGRTVREGRLLVEGRPLATTAAWVIEDRPAPDTVADALPGVPTTVLPLALVRSVELRAHLARVDDGTVVICDAETDDDLDRLVTAAPGCALAGSAALVAAVARALPAGTPGPPEPPRDTRNVVVVVGTAEPVAQQQLRELERAGASVVDLPCADVLDGTAAAHLTKATRNPLTVVRLTGRAEGRSLSRALGRVVADAVGPADLVLTGGETARQVLDALGVPSLRIVGQIEHGAVRSETPDGRHVVTRPGSFGGPDSLLTIVRALNPDLLRGTP</sequence>
<evidence type="ECO:0000256" key="3">
    <source>
        <dbReference type="ARBA" id="ARBA00022741"/>
    </source>
</evidence>
<organism evidence="8 9">
    <name type="scientific">Kineococcus rhizosphaerae</name>
    <dbReference type="NCBI Taxonomy" id="559628"/>
    <lineage>
        <taxon>Bacteria</taxon>
        <taxon>Bacillati</taxon>
        <taxon>Actinomycetota</taxon>
        <taxon>Actinomycetes</taxon>
        <taxon>Kineosporiales</taxon>
        <taxon>Kineosporiaceae</taxon>
        <taxon>Kineococcus</taxon>
    </lineage>
</organism>
<dbReference type="InterPro" id="IPR002491">
    <property type="entry name" value="ABC_transptr_periplasmic_BD"/>
</dbReference>
<dbReference type="Gene3D" id="3.40.980.20">
    <property type="entry name" value="Four-carbon acid sugar kinase, nucleotide binding domain"/>
    <property type="match status" value="1"/>
</dbReference>
<proteinExistence type="inferred from homology"/>
<keyword evidence="9" id="KW-1185">Reference proteome</keyword>
<dbReference type="Pfam" id="PF07005">
    <property type="entry name" value="SBD_N"/>
    <property type="match status" value="1"/>
</dbReference>
<gene>
    <name evidence="8" type="ORF">CLV37_11712</name>
</gene>
<dbReference type="RefSeq" id="WP_211298925.1">
    <property type="nucleotide sequence ID" value="NZ_PVZF01000017.1"/>
</dbReference>
<feature type="domain" description="Fe/B12 periplasmic-binding" evidence="7">
    <location>
        <begin position="310"/>
        <end position="380"/>
    </location>
</feature>
<dbReference type="PROSITE" id="PS50983">
    <property type="entry name" value="FE_B12_PBP"/>
    <property type="match status" value="1"/>
</dbReference>